<keyword evidence="1" id="KW-0732">Signal</keyword>
<gene>
    <name evidence="2" type="ORF">EOJ36_10825</name>
</gene>
<dbReference type="RefSeq" id="WP_127805250.1">
    <property type="nucleotide sequence ID" value="NZ_SACY01000005.1"/>
</dbReference>
<dbReference type="InterPro" id="IPR036278">
    <property type="entry name" value="Sialidase_sf"/>
</dbReference>
<keyword evidence="3" id="KW-1185">Reference proteome</keyword>
<evidence type="ECO:0000313" key="2">
    <source>
        <dbReference type="EMBL" id="RVU23563.1"/>
    </source>
</evidence>
<sequence>MKKITLLIGLILSVQTLIAQNISTDPAVQSSTPNFVTLPKGDVVLSWSEKASDGKTAFCMAVSKDKGSTFSNKKIITSSYGFGNNRLMKAKVLGKKDGSLVAVFMDNPAAQPGKPSRGGQVYFAVSKDQGNTWSAPEAVDQDPTPGLMRGFFDAVVMANDEIAVVYLKDVKGSTKHEERDLRISMTKNGKFQAEKLLDAVVCDCCNIGMLVDSKGVLNVYYRDNNDDIRDFSHISSKDNGVTFTSGKNIYKDNWQIAGCPHNGAFPVEYKGQNLVAYFTGAETDRGVKLVSEQGKKITTPNEASAKNFGVSSDGQKLVFFWEQTNAQTNQTNLAYQVISGSNVSANKLMTTPAGAANASIYFYGNAAKVAYEVKVDGKTKVELLNYEL</sequence>
<accession>A0A437PMQ2</accession>
<evidence type="ECO:0000256" key="1">
    <source>
        <dbReference type="SAM" id="SignalP"/>
    </source>
</evidence>
<organism evidence="2 3">
    <name type="scientific">Sandaracinomonas limnophila</name>
    <dbReference type="NCBI Taxonomy" id="1862386"/>
    <lineage>
        <taxon>Bacteria</taxon>
        <taxon>Pseudomonadati</taxon>
        <taxon>Bacteroidota</taxon>
        <taxon>Cytophagia</taxon>
        <taxon>Cytophagales</taxon>
        <taxon>Flectobacillaceae</taxon>
        <taxon>Sandaracinomonas</taxon>
    </lineage>
</organism>
<feature type="chain" id="PRO_5019320189" evidence="1">
    <location>
        <begin position="20"/>
        <end position="388"/>
    </location>
</feature>
<dbReference type="AlphaFoldDB" id="A0A437PMQ2"/>
<proteinExistence type="predicted"/>
<name>A0A437PMQ2_9BACT</name>
<dbReference type="OrthoDB" id="9764969at2"/>
<feature type="signal peptide" evidence="1">
    <location>
        <begin position="1"/>
        <end position="19"/>
    </location>
</feature>
<protein>
    <submittedName>
        <fullName evidence="2">Exo-alpha-sialidase</fullName>
    </submittedName>
</protein>
<dbReference type="SUPFAM" id="SSF50939">
    <property type="entry name" value="Sialidases"/>
    <property type="match status" value="1"/>
</dbReference>
<dbReference type="EMBL" id="SACY01000005">
    <property type="protein sequence ID" value="RVU23563.1"/>
    <property type="molecule type" value="Genomic_DNA"/>
</dbReference>
<dbReference type="CDD" id="cd15482">
    <property type="entry name" value="Sialidase_non-viral"/>
    <property type="match status" value="1"/>
</dbReference>
<dbReference type="Gene3D" id="2.120.10.10">
    <property type="match status" value="1"/>
</dbReference>
<comment type="caution">
    <text evidence="2">The sequence shown here is derived from an EMBL/GenBank/DDBJ whole genome shotgun (WGS) entry which is preliminary data.</text>
</comment>
<reference evidence="2 3" key="1">
    <citation type="submission" date="2019-01" db="EMBL/GenBank/DDBJ databases">
        <authorList>
            <person name="Chen W.-M."/>
        </authorList>
    </citation>
    <scope>NUCLEOTIDE SEQUENCE [LARGE SCALE GENOMIC DNA]</scope>
    <source>
        <strain evidence="2 3">FSY-15</strain>
    </source>
</reference>
<evidence type="ECO:0000313" key="3">
    <source>
        <dbReference type="Proteomes" id="UP000282832"/>
    </source>
</evidence>
<dbReference type="Proteomes" id="UP000282832">
    <property type="component" value="Unassembled WGS sequence"/>
</dbReference>